<gene>
    <name evidence="1" type="ORF">WA026_020776</name>
</gene>
<name>A0AAW1TRS7_9CUCU</name>
<evidence type="ECO:0000313" key="2">
    <source>
        <dbReference type="Proteomes" id="UP001431783"/>
    </source>
</evidence>
<keyword evidence="2" id="KW-1185">Reference proteome</keyword>
<dbReference type="AlphaFoldDB" id="A0AAW1TRS7"/>
<protein>
    <submittedName>
        <fullName evidence="1">Uncharacterized protein</fullName>
    </submittedName>
</protein>
<proteinExistence type="predicted"/>
<dbReference type="EMBL" id="JARQZJ010000015">
    <property type="protein sequence ID" value="KAK9873040.1"/>
    <property type="molecule type" value="Genomic_DNA"/>
</dbReference>
<evidence type="ECO:0000313" key="1">
    <source>
        <dbReference type="EMBL" id="KAK9873040.1"/>
    </source>
</evidence>
<comment type="caution">
    <text evidence="1">The sequence shown here is derived from an EMBL/GenBank/DDBJ whole genome shotgun (WGS) entry which is preliminary data.</text>
</comment>
<accession>A0AAW1TRS7</accession>
<reference evidence="1 2" key="1">
    <citation type="submission" date="2023-03" db="EMBL/GenBank/DDBJ databases">
        <title>Genome insight into feeding habits of ladybird beetles.</title>
        <authorList>
            <person name="Li H.-S."/>
            <person name="Huang Y.-H."/>
            <person name="Pang H."/>
        </authorList>
    </citation>
    <scope>NUCLEOTIDE SEQUENCE [LARGE SCALE GENOMIC DNA]</scope>
    <source>
        <strain evidence="1">SYSU_2023b</strain>
        <tissue evidence="1">Whole body</tissue>
    </source>
</reference>
<organism evidence="1 2">
    <name type="scientific">Henosepilachna vigintioctopunctata</name>
    <dbReference type="NCBI Taxonomy" id="420089"/>
    <lineage>
        <taxon>Eukaryota</taxon>
        <taxon>Metazoa</taxon>
        <taxon>Ecdysozoa</taxon>
        <taxon>Arthropoda</taxon>
        <taxon>Hexapoda</taxon>
        <taxon>Insecta</taxon>
        <taxon>Pterygota</taxon>
        <taxon>Neoptera</taxon>
        <taxon>Endopterygota</taxon>
        <taxon>Coleoptera</taxon>
        <taxon>Polyphaga</taxon>
        <taxon>Cucujiformia</taxon>
        <taxon>Coccinelloidea</taxon>
        <taxon>Coccinellidae</taxon>
        <taxon>Epilachninae</taxon>
        <taxon>Epilachnini</taxon>
        <taxon>Henosepilachna</taxon>
    </lineage>
</organism>
<sequence>MVIVKSGYIKNVLTYQMRNLQEVGCTRENYEQNKINEEASYANALKRKNKEELLIINCEEQNNPKKLEELKSKINPTELKIGQKRCRYIKKEVEEKMGRQYRVTIPNKKNPRIKIVGLEEKLNEDKLKESIHKQNGHLCRDDTKIVITTYIKEKLKQHVLEATHMSYNGQESLIDLVITNCSKISCDVIKQQVFNNHSLIRIGINAEHNERMVSFNCRKKICDVKHFKYLLSNMGYNYRLYDLDSGYNMFYENMLGIIDIVSPKINISQAIDRNKKDSKTMWKTIKNIISKKQTEAYNQVEFNGIVFEDINNITQKFNNCFVDSIKEIMQSIPLRDNDLEIGNVVEFQEFELIK</sequence>
<dbReference type="Proteomes" id="UP001431783">
    <property type="component" value="Unassembled WGS sequence"/>
</dbReference>